<gene>
    <name evidence="1" type="ORF">J2X78_001033</name>
</gene>
<sequence length="282" mass="32989">MVHKSPEQLLRLVKKLDHAQFDFYIHVDKKVDILAFEHILTLPNLKFIKNRVNCNWGGNSLLTGIVSALTEVLSFEVRYDFINLLSAQDYPLYPAESIYTYLEANKGTNFISFDASRQTDWWKAAVSRYEKYHFTDLNIKSKYFFQKVVNTVMPKRKFPIYAELYGGSKSTWWTITYDCAKLISDQLSNNRKLIKFIRYSWGTDEFIVATIIMNSKFRDSTVNNNLRYIDWSEGNPNPKLLGMEDLEKITASKMLFARKFDISYDKEVLTSIDNRPDSINQV</sequence>
<evidence type="ECO:0000313" key="1">
    <source>
        <dbReference type="EMBL" id="MDR6782481.1"/>
    </source>
</evidence>
<organism evidence="1 2">
    <name type="scientific">Pedobacter africanus</name>
    <dbReference type="NCBI Taxonomy" id="151894"/>
    <lineage>
        <taxon>Bacteria</taxon>
        <taxon>Pseudomonadati</taxon>
        <taxon>Bacteroidota</taxon>
        <taxon>Sphingobacteriia</taxon>
        <taxon>Sphingobacteriales</taxon>
        <taxon>Sphingobacteriaceae</taxon>
        <taxon>Pedobacter</taxon>
    </lineage>
</organism>
<comment type="caution">
    <text evidence="1">The sequence shown here is derived from an EMBL/GenBank/DDBJ whole genome shotgun (WGS) entry which is preliminary data.</text>
</comment>
<protein>
    <submittedName>
        <fullName evidence="1">Uncharacterized protein</fullName>
    </submittedName>
</protein>
<keyword evidence="2" id="KW-1185">Reference proteome</keyword>
<dbReference type="EMBL" id="JAVDTF010000001">
    <property type="protein sequence ID" value="MDR6782481.1"/>
    <property type="molecule type" value="Genomic_DNA"/>
</dbReference>
<proteinExistence type="predicted"/>
<accession>A0ACC6KTC5</accession>
<dbReference type="Proteomes" id="UP001246858">
    <property type="component" value="Unassembled WGS sequence"/>
</dbReference>
<name>A0ACC6KTC5_9SPHI</name>
<evidence type="ECO:0000313" key="2">
    <source>
        <dbReference type="Proteomes" id="UP001246858"/>
    </source>
</evidence>
<reference evidence="1" key="1">
    <citation type="submission" date="2023-07" db="EMBL/GenBank/DDBJ databases">
        <title>Sorghum-associated microbial communities from plants grown in Nebraska, USA.</title>
        <authorList>
            <person name="Schachtman D."/>
        </authorList>
    </citation>
    <scope>NUCLEOTIDE SEQUENCE</scope>
    <source>
        <strain evidence="1">2697</strain>
    </source>
</reference>